<proteinExistence type="predicted"/>
<dbReference type="AlphaFoldDB" id="A0A6C0KLD9"/>
<sequence length="172" mass="19203">MGINKLDLNHYTFGLSVFSTISSNIDYFMQINEEQGFNNMDVAMDENYNITNDTVGQVKLMSAKILTGGLGAGELSQTVVQNPIMFQNYLGRLDKLSFKIYYNDAQLTPVWLQIPYGDLAFNEWEATFQIEESIGFADRNTGFGEKPTITIPSNPDAMPYLGLTSADNPNSK</sequence>
<accession>A0A6C0KLD9</accession>
<name>A0A6C0KLD9_9ZZZZ</name>
<organism evidence="1">
    <name type="scientific">viral metagenome</name>
    <dbReference type="NCBI Taxonomy" id="1070528"/>
    <lineage>
        <taxon>unclassified sequences</taxon>
        <taxon>metagenomes</taxon>
        <taxon>organismal metagenomes</taxon>
    </lineage>
</organism>
<protein>
    <submittedName>
        <fullName evidence="1">Uncharacterized protein</fullName>
    </submittedName>
</protein>
<dbReference type="EMBL" id="MN740938">
    <property type="protein sequence ID" value="QHU18852.1"/>
    <property type="molecule type" value="Genomic_DNA"/>
</dbReference>
<evidence type="ECO:0000313" key="1">
    <source>
        <dbReference type="EMBL" id="QHU18852.1"/>
    </source>
</evidence>
<reference evidence="1" key="1">
    <citation type="journal article" date="2020" name="Nature">
        <title>Giant virus diversity and host interactions through global metagenomics.</title>
        <authorList>
            <person name="Schulz F."/>
            <person name="Roux S."/>
            <person name="Paez-Espino D."/>
            <person name="Jungbluth S."/>
            <person name="Walsh D.A."/>
            <person name="Denef V.J."/>
            <person name="McMahon K.D."/>
            <person name="Konstantinidis K.T."/>
            <person name="Eloe-Fadrosh E.A."/>
            <person name="Kyrpides N.C."/>
            <person name="Woyke T."/>
        </authorList>
    </citation>
    <scope>NUCLEOTIDE SEQUENCE</scope>
    <source>
        <strain evidence="1">GVMAG-S-3300013006-158</strain>
    </source>
</reference>